<dbReference type="OrthoDB" id="5046242at2759"/>
<dbReference type="AlphaFoldDB" id="A0A5B7HID0"/>
<dbReference type="GO" id="GO:0016491">
    <property type="term" value="F:oxidoreductase activity"/>
    <property type="evidence" value="ECO:0007669"/>
    <property type="project" value="InterPro"/>
</dbReference>
<comment type="caution">
    <text evidence="2">The sequence shown here is derived from an EMBL/GenBank/DDBJ whole genome shotgun (WGS) entry which is preliminary data.</text>
</comment>
<dbReference type="EMBL" id="VSRR010029176">
    <property type="protein sequence ID" value="MPC69295.1"/>
    <property type="molecule type" value="Genomic_DNA"/>
</dbReference>
<evidence type="ECO:0000313" key="2">
    <source>
        <dbReference type="EMBL" id="MPC69295.1"/>
    </source>
</evidence>
<accession>A0A5B7HID0</accession>
<evidence type="ECO:0000259" key="1">
    <source>
        <dbReference type="Pfam" id="PF01593"/>
    </source>
</evidence>
<sequence>MLNPVCKVYWDLPDGLHTLVVTADGSSYLADHVLIMLPLGVLRERHSHTFEPPLPTSLSRALTVSLFTSCIFTICVGLS</sequence>
<dbReference type="InterPro" id="IPR002937">
    <property type="entry name" value="Amino_oxidase"/>
</dbReference>
<organism evidence="2 3">
    <name type="scientific">Portunus trituberculatus</name>
    <name type="common">Swimming crab</name>
    <name type="synonym">Neptunus trituberculatus</name>
    <dbReference type="NCBI Taxonomy" id="210409"/>
    <lineage>
        <taxon>Eukaryota</taxon>
        <taxon>Metazoa</taxon>
        <taxon>Ecdysozoa</taxon>
        <taxon>Arthropoda</taxon>
        <taxon>Crustacea</taxon>
        <taxon>Multicrustacea</taxon>
        <taxon>Malacostraca</taxon>
        <taxon>Eumalacostraca</taxon>
        <taxon>Eucarida</taxon>
        <taxon>Decapoda</taxon>
        <taxon>Pleocyemata</taxon>
        <taxon>Brachyura</taxon>
        <taxon>Eubrachyura</taxon>
        <taxon>Portunoidea</taxon>
        <taxon>Portunidae</taxon>
        <taxon>Portuninae</taxon>
        <taxon>Portunus</taxon>
    </lineage>
</organism>
<gene>
    <name evidence="2" type="ORF">E2C01_063514</name>
</gene>
<dbReference type="Proteomes" id="UP000324222">
    <property type="component" value="Unassembled WGS sequence"/>
</dbReference>
<reference evidence="2 3" key="1">
    <citation type="submission" date="2019-05" db="EMBL/GenBank/DDBJ databases">
        <title>Another draft genome of Portunus trituberculatus and its Hox gene families provides insights of decapod evolution.</title>
        <authorList>
            <person name="Jeong J.-H."/>
            <person name="Song I."/>
            <person name="Kim S."/>
            <person name="Choi T."/>
            <person name="Kim D."/>
            <person name="Ryu S."/>
            <person name="Kim W."/>
        </authorList>
    </citation>
    <scope>NUCLEOTIDE SEQUENCE [LARGE SCALE GENOMIC DNA]</scope>
    <source>
        <tissue evidence="2">Muscle</tissue>
    </source>
</reference>
<name>A0A5B7HID0_PORTR</name>
<dbReference type="Gene3D" id="3.50.50.60">
    <property type="entry name" value="FAD/NAD(P)-binding domain"/>
    <property type="match status" value="1"/>
</dbReference>
<dbReference type="SUPFAM" id="SSF51905">
    <property type="entry name" value="FAD/NAD(P)-binding domain"/>
    <property type="match status" value="1"/>
</dbReference>
<dbReference type="InterPro" id="IPR036188">
    <property type="entry name" value="FAD/NAD-bd_sf"/>
</dbReference>
<feature type="domain" description="Amine oxidase" evidence="1">
    <location>
        <begin position="4"/>
        <end position="63"/>
    </location>
</feature>
<dbReference type="Pfam" id="PF01593">
    <property type="entry name" value="Amino_oxidase"/>
    <property type="match status" value="1"/>
</dbReference>
<proteinExistence type="predicted"/>
<keyword evidence="3" id="KW-1185">Reference proteome</keyword>
<evidence type="ECO:0000313" key="3">
    <source>
        <dbReference type="Proteomes" id="UP000324222"/>
    </source>
</evidence>
<protein>
    <recommendedName>
        <fullName evidence="1">Amine oxidase domain-containing protein</fullName>
    </recommendedName>
</protein>